<evidence type="ECO:0000256" key="1">
    <source>
        <dbReference type="SAM" id="Phobius"/>
    </source>
</evidence>
<proteinExistence type="predicted"/>
<accession>A0A5B8XUN2</accession>
<dbReference type="EMBL" id="CP042467">
    <property type="protein sequence ID" value="QED28857.1"/>
    <property type="molecule type" value="Genomic_DNA"/>
</dbReference>
<keyword evidence="3" id="KW-1185">Reference proteome</keyword>
<keyword evidence="1" id="KW-0472">Membrane</keyword>
<feature type="transmembrane region" description="Helical" evidence="1">
    <location>
        <begin position="56"/>
        <end position="77"/>
    </location>
</feature>
<dbReference type="AlphaFoldDB" id="A0A5B8XUN2"/>
<reference evidence="2 3" key="1">
    <citation type="submission" date="2019-08" db="EMBL/GenBank/DDBJ databases">
        <authorList>
            <person name="Liang Q."/>
        </authorList>
    </citation>
    <scope>NUCLEOTIDE SEQUENCE [LARGE SCALE GENOMIC DNA]</scope>
    <source>
        <strain evidence="2 3">V1718</strain>
    </source>
</reference>
<dbReference type="RefSeq" id="WP_146961655.1">
    <property type="nucleotide sequence ID" value="NZ_CP042467.1"/>
</dbReference>
<sequence length="122" mass="13748">MERFQGAERKKLVLTWLVGIAAVVITARYMYYGNVMFLWIWVHFVTIRFSGNGKYFLGGMASATLSAAIAFAVYWLVAPVFYIQLAVLVTASAACMMVPALVANWFYQRARKSEGSNRFGEK</sequence>
<feature type="transmembrane region" description="Helical" evidence="1">
    <location>
        <begin position="83"/>
        <end position="107"/>
    </location>
</feature>
<keyword evidence="1" id="KW-0812">Transmembrane</keyword>
<evidence type="ECO:0000313" key="2">
    <source>
        <dbReference type="EMBL" id="QED28857.1"/>
    </source>
</evidence>
<organism evidence="2 3">
    <name type="scientific">Microvenator marinus</name>
    <dbReference type="NCBI Taxonomy" id="2600177"/>
    <lineage>
        <taxon>Bacteria</taxon>
        <taxon>Deltaproteobacteria</taxon>
        <taxon>Bradymonadales</taxon>
        <taxon>Microvenatoraceae</taxon>
        <taxon>Microvenator</taxon>
    </lineage>
</organism>
<gene>
    <name evidence="2" type="ORF">FRD01_16740</name>
</gene>
<name>A0A5B8XUN2_9DELT</name>
<evidence type="ECO:0000313" key="3">
    <source>
        <dbReference type="Proteomes" id="UP000321595"/>
    </source>
</evidence>
<dbReference type="Proteomes" id="UP000321595">
    <property type="component" value="Chromosome"/>
</dbReference>
<dbReference type="KEGG" id="bbae:FRD01_16740"/>
<keyword evidence="1" id="KW-1133">Transmembrane helix</keyword>
<protein>
    <submittedName>
        <fullName evidence="2">Uncharacterized protein</fullName>
    </submittedName>
</protein>